<dbReference type="OrthoDB" id="2157498at2759"/>
<dbReference type="Proteomes" id="UP000825935">
    <property type="component" value="Chromosome 12"/>
</dbReference>
<reference evidence="2" key="1">
    <citation type="submission" date="2021-08" db="EMBL/GenBank/DDBJ databases">
        <title>WGS assembly of Ceratopteris richardii.</title>
        <authorList>
            <person name="Marchant D.B."/>
            <person name="Chen G."/>
            <person name="Jenkins J."/>
            <person name="Shu S."/>
            <person name="Leebens-Mack J."/>
            <person name="Grimwood J."/>
            <person name="Schmutz J."/>
            <person name="Soltis P."/>
            <person name="Soltis D."/>
            <person name="Chen Z.-H."/>
        </authorList>
    </citation>
    <scope>NUCLEOTIDE SEQUENCE</scope>
    <source>
        <strain evidence="2">Whitten #5841</strain>
        <tissue evidence="2">Leaf</tissue>
    </source>
</reference>
<evidence type="ECO:0000313" key="2">
    <source>
        <dbReference type="EMBL" id="KAH7423997.1"/>
    </source>
</evidence>
<dbReference type="InterPro" id="IPR029164">
    <property type="entry name" value="PIG-Y"/>
</dbReference>
<proteinExistence type="predicted"/>
<keyword evidence="1" id="KW-1133">Transmembrane helix</keyword>
<feature type="transmembrane region" description="Helical" evidence="1">
    <location>
        <begin position="26"/>
        <end position="49"/>
    </location>
</feature>
<keyword evidence="1" id="KW-0812">Transmembrane</keyword>
<protein>
    <recommendedName>
        <fullName evidence="4">Phosphatidylinositol N-acetylglucosaminyltransferase subunit Y</fullName>
    </recommendedName>
</protein>
<comment type="caution">
    <text evidence="2">The sequence shown here is derived from an EMBL/GenBank/DDBJ whole genome shotgun (WGS) entry which is preliminary data.</text>
</comment>
<dbReference type="AlphaFoldDB" id="A0A8T2TKY8"/>
<keyword evidence="1" id="KW-0472">Membrane</keyword>
<dbReference type="OMA" id="LANDRYY"/>
<gene>
    <name evidence="2" type="ORF">KP509_12G084600</name>
</gene>
<accession>A0A8T2TKY8</accession>
<evidence type="ECO:0000313" key="3">
    <source>
        <dbReference type="Proteomes" id="UP000825935"/>
    </source>
</evidence>
<evidence type="ECO:0008006" key="4">
    <source>
        <dbReference type="Google" id="ProtNLM"/>
    </source>
</evidence>
<name>A0A8T2TKY8_CERRI</name>
<dbReference type="Pfam" id="PF15159">
    <property type="entry name" value="PIG-Y"/>
    <property type="match status" value="1"/>
</dbReference>
<dbReference type="PANTHER" id="PTHR36485:SF1">
    <property type="entry name" value="TRANSMEMBRANE PROTEIN"/>
    <property type="match status" value="1"/>
</dbReference>
<evidence type="ECO:0000256" key="1">
    <source>
        <dbReference type="SAM" id="Phobius"/>
    </source>
</evidence>
<sequence>MESRPDLAGLFRPPSLSQRSRSSLHLFLWGSILISAGVFSFLAFLYAAILSKLLPPSGLPILASIENDWYYCLLIPLTYCLLIPLTGPVVIIVVYLHWLSMKLFKHA</sequence>
<feature type="transmembrane region" description="Helical" evidence="1">
    <location>
        <begin position="69"/>
        <end position="96"/>
    </location>
</feature>
<organism evidence="2 3">
    <name type="scientific">Ceratopteris richardii</name>
    <name type="common">Triangle waterfern</name>
    <dbReference type="NCBI Taxonomy" id="49495"/>
    <lineage>
        <taxon>Eukaryota</taxon>
        <taxon>Viridiplantae</taxon>
        <taxon>Streptophyta</taxon>
        <taxon>Embryophyta</taxon>
        <taxon>Tracheophyta</taxon>
        <taxon>Polypodiopsida</taxon>
        <taxon>Polypodiidae</taxon>
        <taxon>Polypodiales</taxon>
        <taxon>Pteridineae</taxon>
        <taxon>Pteridaceae</taxon>
        <taxon>Parkerioideae</taxon>
        <taxon>Ceratopteris</taxon>
    </lineage>
</organism>
<keyword evidence="3" id="KW-1185">Reference proteome</keyword>
<dbReference type="PANTHER" id="PTHR36485">
    <property type="entry name" value="OS01G0939000 PROTEIN"/>
    <property type="match status" value="1"/>
</dbReference>
<dbReference type="EMBL" id="CM035417">
    <property type="protein sequence ID" value="KAH7423997.1"/>
    <property type="molecule type" value="Genomic_DNA"/>
</dbReference>